<dbReference type="SUPFAM" id="SSF54368">
    <property type="entry name" value="Glutamine synthetase, N-terminal domain"/>
    <property type="match status" value="1"/>
</dbReference>
<dbReference type="GO" id="GO:0006542">
    <property type="term" value="P:glutamine biosynthetic process"/>
    <property type="evidence" value="ECO:0007669"/>
    <property type="project" value="InterPro"/>
</dbReference>
<dbReference type="InterPro" id="IPR008146">
    <property type="entry name" value="Gln_synth_cat_dom"/>
</dbReference>
<feature type="domain" description="GS catalytic" evidence="9">
    <location>
        <begin position="109"/>
        <end position="474"/>
    </location>
</feature>
<dbReference type="PROSITE" id="PS00180">
    <property type="entry name" value="GLNA_1"/>
    <property type="match status" value="1"/>
</dbReference>
<dbReference type="GO" id="GO:0019740">
    <property type="term" value="P:nitrogen utilization"/>
    <property type="evidence" value="ECO:0007669"/>
    <property type="project" value="TreeGrafter"/>
</dbReference>
<name>A0A0W8G0C7_9ZZZZ</name>
<organism evidence="10">
    <name type="scientific">hydrocarbon metagenome</name>
    <dbReference type="NCBI Taxonomy" id="938273"/>
    <lineage>
        <taxon>unclassified sequences</taxon>
        <taxon>metagenomes</taxon>
        <taxon>ecological metagenomes</taxon>
    </lineage>
</organism>
<sequence length="474" mass="53475">MANADEVKKILSYVKDNNIQFIDFKFMDFPGQWQHFTVPVSQLSEDSFEDGYGFDGSSIRGWKPINESDMLIIPDPNTMFVDEFIEAPTLSLICDVYEPATKEKYSRCPRNIAQKAEAYVKSTGLADTVYFGPEAEFFVFDDVRFESNPNSSFYMVDSVEGRWNTGRDEGPNLAYKPRFKEGYFPVPPTDSLVDLRNEMVLALQRSGIHVEAQHHEVASGGQCEIDLRFEPLVKAADQLLMFKYIIKNTARKFGRTVTYMPKPIMGDNGSGMHVHTSLWKDGKPLFAGNGYAGLSEMALYFIGGLLKHAPSILAFTNPTTNSYKRLVPGYEAPVNLAYSQRNRSASIRIPMYSNSPKSKRVEFRCPDPSGNPYLGFSAILMAGLDGILNRIDPGEPLDKDIYDMPAEELANVPSTPESLSAALRALEDDHEFLLKGDVFTDDVIETWIKYKFEKEIKPMALQPHPFEFGLYYDC</sequence>
<reference evidence="10" key="1">
    <citation type="journal article" date="2015" name="Proc. Natl. Acad. Sci. U.S.A.">
        <title>Networks of energetic and metabolic interactions define dynamics in microbial communities.</title>
        <authorList>
            <person name="Embree M."/>
            <person name="Liu J.K."/>
            <person name="Al-Bassam M.M."/>
            <person name="Zengler K."/>
        </authorList>
    </citation>
    <scope>NUCLEOTIDE SEQUENCE</scope>
</reference>
<dbReference type="NCBIfam" id="TIGR00653">
    <property type="entry name" value="GlnA"/>
    <property type="match status" value="1"/>
</dbReference>
<dbReference type="InterPro" id="IPR008147">
    <property type="entry name" value="Gln_synt_N"/>
</dbReference>
<dbReference type="InterPro" id="IPR014746">
    <property type="entry name" value="Gln_synth/guanido_kin_cat_dom"/>
</dbReference>
<evidence type="ECO:0000256" key="4">
    <source>
        <dbReference type="ARBA" id="ARBA00022598"/>
    </source>
</evidence>
<protein>
    <recommendedName>
        <fullName evidence="7">Glutamate--ammonia ligase</fullName>
    </recommendedName>
</protein>
<evidence type="ECO:0000313" key="10">
    <source>
        <dbReference type="EMBL" id="KUG26573.1"/>
    </source>
</evidence>
<evidence type="ECO:0000259" key="9">
    <source>
        <dbReference type="PROSITE" id="PS51987"/>
    </source>
</evidence>
<proteinExistence type="inferred from homology"/>
<gene>
    <name evidence="10" type="ORF">ASZ90_003575</name>
</gene>
<comment type="similarity">
    <text evidence="2">Belongs to the glutamine synthetase family.</text>
</comment>
<dbReference type="SMART" id="SM01230">
    <property type="entry name" value="Gln-synt_C"/>
    <property type="match status" value="1"/>
</dbReference>
<dbReference type="Pfam" id="PF00120">
    <property type="entry name" value="Gln-synt_C"/>
    <property type="match status" value="1"/>
</dbReference>
<dbReference type="FunFam" id="3.30.590.10:FF:000001">
    <property type="entry name" value="Glutamine synthetase"/>
    <property type="match status" value="1"/>
</dbReference>
<dbReference type="GO" id="GO:0016020">
    <property type="term" value="C:membrane"/>
    <property type="evidence" value="ECO:0007669"/>
    <property type="project" value="TreeGrafter"/>
</dbReference>
<dbReference type="InterPro" id="IPR027302">
    <property type="entry name" value="Gln_synth_N_conserv_site"/>
</dbReference>
<evidence type="ECO:0000256" key="3">
    <source>
        <dbReference type="ARBA" id="ARBA00022490"/>
    </source>
</evidence>
<dbReference type="GO" id="GO:0005524">
    <property type="term" value="F:ATP binding"/>
    <property type="evidence" value="ECO:0007669"/>
    <property type="project" value="UniProtKB-KW"/>
</dbReference>
<evidence type="ECO:0000256" key="5">
    <source>
        <dbReference type="ARBA" id="ARBA00022741"/>
    </source>
</evidence>
<evidence type="ECO:0000256" key="7">
    <source>
        <dbReference type="ARBA" id="ARBA00030668"/>
    </source>
</evidence>
<dbReference type="InterPro" id="IPR004809">
    <property type="entry name" value="Gln_synth_I"/>
</dbReference>
<evidence type="ECO:0000256" key="1">
    <source>
        <dbReference type="ARBA" id="ARBA00004496"/>
    </source>
</evidence>
<dbReference type="InterPro" id="IPR036651">
    <property type="entry name" value="Gln_synt_N_sf"/>
</dbReference>
<dbReference type="Pfam" id="PF03951">
    <property type="entry name" value="Gln-synt_N"/>
    <property type="match status" value="1"/>
</dbReference>
<feature type="domain" description="GS beta-grasp" evidence="8">
    <location>
        <begin position="17"/>
        <end position="101"/>
    </location>
</feature>
<evidence type="ECO:0000256" key="6">
    <source>
        <dbReference type="ARBA" id="ARBA00022840"/>
    </source>
</evidence>
<comment type="caution">
    <text evidence="10">The sequence shown here is derived from an EMBL/GenBank/DDBJ whole genome shotgun (WGS) entry which is preliminary data.</text>
</comment>
<dbReference type="Gene3D" id="3.30.590.10">
    <property type="entry name" value="Glutamine synthetase/guanido kinase, catalytic domain"/>
    <property type="match status" value="1"/>
</dbReference>
<dbReference type="PROSITE" id="PS51987">
    <property type="entry name" value="GS_CATALYTIC"/>
    <property type="match status" value="1"/>
</dbReference>
<keyword evidence="6" id="KW-0067">ATP-binding</keyword>
<dbReference type="PROSITE" id="PS00181">
    <property type="entry name" value="GLNA_ATP"/>
    <property type="match status" value="1"/>
</dbReference>
<dbReference type="InterPro" id="IPR027303">
    <property type="entry name" value="Gln_synth_gly_rich_site"/>
</dbReference>
<dbReference type="EMBL" id="LNQE01000436">
    <property type="protein sequence ID" value="KUG26573.1"/>
    <property type="molecule type" value="Genomic_DNA"/>
</dbReference>
<keyword evidence="5" id="KW-0547">Nucleotide-binding</keyword>
<dbReference type="SUPFAM" id="SSF55931">
    <property type="entry name" value="Glutamine synthetase/guanido kinase"/>
    <property type="match status" value="1"/>
</dbReference>
<accession>A0A0W8G0C7</accession>
<keyword evidence="3" id="KW-0963">Cytoplasm</keyword>
<comment type="subcellular location">
    <subcellularLocation>
        <location evidence="1">Cytoplasm</location>
    </subcellularLocation>
</comment>
<dbReference type="GO" id="GO:0004356">
    <property type="term" value="F:glutamine synthetase activity"/>
    <property type="evidence" value="ECO:0007669"/>
    <property type="project" value="InterPro"/>
</dbReference>
<keyword evidence="4 10" id="KW-0436">Ligase</keyword>
<dbReference type="PANTHER" id="PTHR43407:SF1">
    <property type="entry name" value="LENGSIN"/>
    <property type="match status" value="1"/>
</dbReference>
<evidence type="ECO:0000259" key="8">
    <source>
        <dbReference type="PROSITE" id="PS51986"/>
    </source>
</evidence>
<evidence type="ECO:0000256" key="2">
    <source>
        <dbReference type="ARBA" id="ARBA00009897"/>
    </source>
</evidence>
<dbReference type="PROSITE" id="PS51986">
    <property type="entry name" value="GS_BETA_GRASP"/>
    <property type="match status" value="1"/>
</dbReference>
<dbReference type="PANTHER" id="PTHR43407">
    <property type="entry name" value="GLUTAMINE SYNTHETASE"/>
    <property type="match status" value="1"/>
</dbReference>
<dbReference type="GO" id="GO:0005737">
    <property type="term" value="C:cytoplasm"/>
    <property type="evidence" value="ECO:0007669"/>
    <property type="project" value="UniProtKB-SubCell"/>
</dbReference>
<dbReference type="AlphaFoldDB" id="A0A0W8G0C7"/>
<dbReference type="Gene3D" id="3.10.20.70">
    <property type="entry name" value="Glutamine synthetase, N-terminal domain"/>
    <property type="match status" value="1"/>
</dbReference>